<keyword evidence="4" id="KW-0067">ATP-binding</keyword>
<proteinExistence type="predicted"/>
<comment type="caution">
    <text evidence="7">The sequence shown here is derived from an EMBL/GenBank/DDBJ whole genome shotgun (WGS) entry which is preliminary data.</text>
</comment>
<dbReference type="GO" id="GO:0005524">
    <property type="term" value="F:ATP binding"/>
    <property type="evidence" value="ECO:0007669"/>
    <property type="project" value="UniProtKB-KW"/>
</dbReference>
<dbReference type="SUPFAM" id="SSF52540">
    <property type="entry name" value="P-loop containing nucleoside triphosphate hydrolases"/>
    <property type="match status" value="1"/>
</dbReference>
<dbReference type="SMART" id="SM00490">
    <property type="entry name" value="HELICc"/>
    <property type="match status" value="1"/>
</dbReference>
<organism evidence="7">
    <name type="scientific">marine sediment metagenome</name>
    <dbReference type="NCBI Taxonomy" id="412755"/>
    <lineage>
        <taxon>unclassified sequences</taxon>
        <taxon>metagenomes</taxon>
        <taxon>ecological metagenomes</taxon>
    </lineage>
</organism>
<evidence type="ECO:0000313" key="7">
    <source>
        <dbReference type="EMBL" id="KKL20411.1"/>
    </source>
</evidence>
<dbReference type="InterPro" id="IPR050615">
    <property type="entry name" value="ATP-dep_DNA_Helicase"/>
</dbReference>
<evidence type="ECO:0008006" key="8">
    <source>
        <dbReference type="Google" id="ProtNLM"/>
    </source>
</evidence>
<feature type="domain" description="Helicase C-terminal" evidence="6">
    <location>
        <begin position="216"/>
        <end position="362"/>
    </location>
</feature>
<keyword evidence="1" id="KW-0547">Nucleotide-binding</keyword>
<evidence type="ECO:0000256" key="3">
    <source>
        <dbReference type="ARBA" id="ARBA00022806"/>
    </source>
</evidence>
<dbReference type="AlphaFoldDB" id="A0A0F9DRX4"/>
<dbReference type="PANTHER" id="PTHR11274:SF0">
    <property type="entry name" value="GENERAL TRANSCRIPTION AND DNA REPAIR FACTOR IIH HELICASE SUBUNIT XPB"/>
    <property type="match status" value="1"/>
</dbReference>
<sequence>YHTETMGGNVFDWPCGVLKIATGGGKTELACALYQGIKVPTVFVVHLKHLIKQTRDRFKFYGVDTGQIGDGVFDPDEDGVTVATIQTIHNTLKGGDSAKIATFIRAQQIFFDEAHLCAASLDKGNQFIMLSRQFRHAYHRWGLTATPFMKDEYSNQLLMGATGDVLYTVTNDQLIKAGYLTKPTITIIECPPTKGPRSWPEVYASAIVLNRWRNLRIVDELLKAPTPAIIMCNRITHANIIANIAKHKGIVLPVVQGSTSSADRAKIIKDLQSGSERAIIVTSIYDEGVDIPNLRTLIFAGGGKSKIANLQRLGRGLRKSPGKHEVLVIDFDDSANGAILKRHSAARRKLWKEEGFRVEERK</sequence>
<evidence type="ECO:0000259" key="6">
    <source>
        <dbReference type="PROSITE" id="PS51194"/>
    </source>
</evidence>
<feature type="non-terminal residue" evidence="7">
    <location>
        <position position="1"/>
    </location>
</feature>
<evidence type="ECO:0000256" key="2">
    <source>
        <dbReference type="ARBA" id="ARBA00022801"/>
    </source>
</evidence>
<dbReference type="GO" id="GO:0004386">
    <property type="term" value="F:helicase activity"/>
    <property type="evidence" value="ECO:0007669"/>
    <property type="project" value="UniProtKB-KW"/>
</dbReference>
<evidence type="ECO:0000259" key="5">
    <source>
        <dbReference type="PROSITE" id="PS51192"/>
    </source>
</evidence>
<accession>A0A0F9DRX4</accession>
<dbReference type="InterPro" id="IPR014001">
    <property type="entry name" value="Helicase_ATP-bd"/>
</dbReference>
<protein>
    <recommendedName>
        <fullName evidence="8">Helicase ATP-binding domain-containing protein</fullName>
    </recommendedName>
</protein>
<dbReference type="InterPro" id="IPR001650">
    <property type="entry name" value="Helicase_C-like"/>
</dbReference>
<dbReference type="Pfam" id="PF00271">
    <property type="entry name" value="Helicase_C"/>
    <property type="match status" value="1"/>
</dbReference>
<dbReference type="Pfam" id="PF04851">
    <property type="entry name" value="ResIII"/>
    <property type="match status" value="1"/>
</dbReference>
<dbReference type="SMART" id="SM00487">
    <property type="entry name" value="DEXDc"/>
    <property type="match status" value="1"/>
</dbReference>
<evidence type="ECO:0000256" key="1">
    <source>
        <dbReference type="ARBA" id="ARBA00022741"/>
    </source>
</evidence>
<dbReference type="PROSITE" id="PS51194">
    <property type="entry name" value="HELICASE_CTER"/>
    <property type="match status" value="1"/>
</dbReference>
<keyword evidence="3" id="KW-0347">Helicase</keyword>
<dbReference type="EMBL" id="LAZR01038110">
    <property type="protein sequence ID" value="KKL20411.1"/>
    <property type="molecule type" value="Genomic_DNA"/>
</dbReference>
<dbReference type="InterPro" id="IPR027417">
    <property type="entry name" value="P-loop_NTPase"/>
</dbReference>
<feature type="domain" description="Helicase ATP-binding" evidence="5">
    <location>
        <begin position="16"/>
        <end position="165"/>
    </location>
</feature>
<dbReference type="GO" id="GO:0003677">
    <property type="term" value="F:DNA binding"/>
    <property type="evidence" value="ECO:0007669"/>
    <property type="project" value="InterPro"/>
</dbReference>
<name>A0A0F9DRX4_9ZZZZ</name>
<reference evidence="7" key="1">
    <citation type="journal article" date="2015" name="Nature">
        <title>Complex archaea that bridge the gap between prokaryotes and eukaryotes.</title>
        <authorList>
            <person name="Spang A."/>
            <person name="Saw J.H."/>
            <person name="Jorgensen S.L."/>
            <person name="Zaremba-Niedzwiedzka K."/>
            <person name="Martijn J."/>
            <person name="Lind A.E."/>
            <person name="van Eijk R."/>
            <person name="Schleper C."/>
            <person name="Guy L."/>
            <person name="Ettema T.J."/>
        </authorList>
    </citation>
    <scope>NUCLEOTIDE SEQUENCE</scope>
</reference>
<dbReference type="PANTHER" id="PTHR11274">
    <property type="entry name" value="RAD25/XP-B DNA REPAIR HELICASE"/>
    <property type="match status" value="1"/>
</dbReference>
<dbReference type="GO" id="GO:0016787">
    <property type="term" value="F:hydrolase activity"/>
    <property type="evidence" value="ECO:0007669"/>
    <property type="project" value="UniProtKB-KW"/>
</dbReference>
<evidence type="ECO:0000256" key="4">
    <source>
        <dbReference type="ARBA" id="ARBA00022840"/>
    </source>
</evidence>
<dbReference type="Gene3D" id="3.40.50.300">
    <property type="entry name" value="P-loop containing nucleotide triphosphate hydrolases"/>
    <property type="match status" value="2"/>
</dbReference>
<dbReference type="InterPro" id="IPR006935">
    <property type="entry name" value="Helicase/UvrB_N"/>
</dbReference>
<dbReference type="PROSITE" id="PS51192">
    <property type="entry name" value="HELICASE_ATP_BIND_1"/>
    <property type="match status" value="1"/>
</dbReference>
<keyword evidence="2" id="KW-0378">Hydrolase</keyword>
<gene>
    <name evidence="7" type="ORF">LCGC14_2455730</name>
</gene>